<gene>
    <name evidence="5" type="primary">6040332</name>
    <name evidence="4" type="ORF">CpipJ_CPIJ007935</name>
</gene>
<dbReference type="Proteomes" id="UP000002320">
    <property type="component" value="Unassembled WGS sequence"/>
</dbReference>
<dbReference type="InterPro" id="IPR036728">
    <property type="entry name" value="PBP_GOBP_sf"/>
</dbReference>
<reference evidence="5" key="2">
    <citation type="submission" date="2021-02" db="UniProtKB">
        <authorList>
            <consortium name="EnsemblMetazoa"/>
        </authorList>
    </citation>
    <scope>IDENTIFICATION</scope>
    <source>
        <strain evidence="5">JHB</strain>
    </source>
</reference>
<dbReference type="AlphaFoldDB" id="B0WM03"/>
<dbReference type="VEuPathDB" id="VectorBase:CPIJ007935"/>
<proteinExistence type="inferred from homology"/>
<dbReference type="OrthoDB" id="6595846at2759"/>
<evidence type="ECO:0000313" key="6">
    <source>
        <dbReference type="Proteomes" id="UP000002320"/>
    </source>
</evidence>
<dbReference type="InParanoid" id="B0WM03"/>
<keyword evidence="6" id="KW-1185">Reference proteome</keyword>
<comment type="subcellular location">
    <subcellularLocation>
        <location evidence="1">Secreted</location>
    </subcellularLocation>
</comment>
<evidence type="ECO:0000256" key="3">
    <source>
        <dbReference type="ARBA" id="ARBA00022525"/>
    </source>
</evidence>
<accession>B0WM03</accession>
<dbReference type="EMBL" id="DS231993">
    <property type="protein sequence ID" value="EDS30817.1"/>
    <property type="molecule type" value="Genomic_DNA"/>
</dbReference>
<reference evidence="4" key="1">
    <citation type="submission" date="2007-03" db="EMBL/GenBank/DDBJ databases">
        <title>Annotation of Culex pipiens quinquefasciatus.</title>
        <authorList>
            <consortium name="The Broad Institute Genome Sequencing Platform"/>
            <person name="Atkinson P.W."/>
            <person name="Hemingway J."/>
            <person name="Christensen B.M."/>
            <person name="Higgs S."/>
            <person name="Kodira C."/>
            <person name="Hannick L."/>
            <person name="Megy K."/>
            <person name="O'Leary S."/>
            <person name="Pearson M."/>
            <person name="Haas B.J."/>
            <person name="Mauceli E."/>
            <person name="Wortman J.R."/>
            <person name="Lee N.H."/>
            <person name="Guigo R."/>
            <person name="Stanke M."/>
            <person name="Alvarado L."/>
            <person name="Amedeo P."/>
            <person name="Antoine C.H."/>
            <person name="Arensburger P."/>
            <person name="Bidwell S.L."/>
            <person name="Crawford M."/>
            <person name="Camaro F."/>
            <person name="Devon K."/>
            <person name="Engels R."/>
            <person name="Hammond M."/>
            <person name="Howarth C."/>
            <person name="Koehrsen M."/>
            <person name="Lawson D."/>
            <person name="Montgomery P."/>
            <person name="Nene V."/>
            <person name="Nusbaum C."/>
            <person name="Puiu D."/>
            <person name="Romero-Severson J."/>
            <person name="Severson D.W."/>
            <person name="Shumway M."/>
            <person name="Sisk P."/>
            <person name="Stolte C."/>
            <person name="Zeng Q."/>
            <person name="Eisenstadt E."/>
            <person name="Fraser-Liggett C."/>
            <person name="Strausberg R."/>
            <person name="Galagan J."/>
            <person name="Birren B."/>
            <person name="Collins F.H."/>
        </authorList>
    </citation>
    <scope>NUCLEOTIDE SEQUENCE [LARGE SCALE GENOMIC DNA]</scope>
    <source>
        <strain evidence="4">JHB</strain>
    </source>
</reference>
<dbReference type="Gene3D" id="1.10.238.20">
    <property type="entry name" value="Pheromone/general odorant binding protein domain"/>
    <property type="match status" value="1"/>
</dbReference>
<dbReference type="HOGENOM" id="CLU_148261_1_1_1"/>
<dbReference type="VEuPathDB" id="VectorBase:CQUJHB020424"/>
<dbReference type="GO" id="GO:0005549">
    <property type="term" value="F:odorant binding"/>
    <property type="evidence" value="ECO:0007669"/>
    <property type="project" value="InterPro"/>
</dbReference>
<sequence>MEQEGATKLDIHGVKSLNWPETRTRRCLYACVFEHSGILDGKRFVKEVFLQKGEPHTENEQVLKAVRAVAKRCDGVANNDQCELAADIVECIKGKKPD</sequence>
<comment type="similarity">
    <text evidence="2">Belongs to the PBP/GOBP family.</text>
</comment>
<organism>
    <name type="scientific">Culex quinquefasciatus</name>
    <name type="common">Southern house mosquito</name>
    <name type="synonym">Culex pungens</name>
    <dbReference type="NCBI Taxonomy" id="7176"/>
    <lineage>
        <taxon>Eukaryota</taxon>
        <taxon>Metazoa</taxon>
        <taxon>Ecdysozoa</taxon>
        <taxon>Arthropoda</taxon>
        <taxon>Hexapoda</taxon>
        <taxon>Insecta</taxon>
        <taxon>Pterygota</taxon>
        <taxon>Neoptera</taxon>
        <taxon>Endopterygota</taxon>
        <taxon>Diptera</taxon>
        <taxon>Nematocera</taxon>
        <taxon>Culicoidea</taxon>
        <taxon>Culicidae</taxon>
        <taxon>Culicinae</taxon>
        <taxon>Culicini</taxon>
        <taxon>Culex</taxon>
        <taxon>Culex</taxon>
    </lineage>
</organism>
<keyword evidence="3" id="KW-0964">Secreted</keyword>
<evidence type="ECO:0000313" key="4">
    <source>
        <dbReference type="EMBL" id="EDS30817.1"/>
    </source>
</evidence>
<dbReference type="EnsemblMetazoa" id="CPIJ007935-RA">
    <property type="protein sequence ID" value="CPIJ007935-PA"/>
    <property type="gene ID" value="CPIJ007935"/>
</dbReference>
<evidence type="ECO:0000256" key="2">
    <source>
        <dbReference type="ARBA" id="ARBA00008098"/>
    </source>
</evidence>
<dbReference type="CDD" id="cd23992">
    <property type="entry name" value="PBP_GOBP"/>
    <property type="match status" value="1"/>
</dbReference>
<evidence type="ECO:0000313" key="5">
    <source>
        <dbReference type="EnsemblMetazoa" id="CPIJ007935-PA"/>
    </source>
</evidence>
<dbReference type="KEGG" id="cqu:CpipJ_CPIJ007935"/>
<dbReference type="SUPFAM" id="SSF47565">
    <property type="entry name" value="Insect pheromone/odorant-binding proteins"/>
    <property type="match status" value="1"/>
</dbReference>
<evidence type="ECO:0000256" key="1">
    <source>
        <dbReference type="ARBA" id="ARBA00004613"/>
    </source>
</evidence>
<name>B0WM03_CULQU</name>
<dbReference type="FunCoup" id="B0WM03">
    <property type="interactions" value="13"/>
</dbReference>
<protein>
    <submittedName>
        <fullName evidence="4">Predicted protein</fullName>
    </submittedName>
</protein>
<dbReference type="Pfam" id="PF01395">
    <property type="entry name" value="PBP_GOBP"/>
    <property type="match status" value="1"/>
</dbReference>
<dbReference type="InterPro" id="IPR006170">
    <property type="entry name" value="PBP/GOBP"/>
</dbReference>
<dbReference type="GO" id="GO:0005576">
    <property type="term" value="C:extracellular region"/>
    <property type="evidence" value="ECO:0007669"/>
    <property type="project" value="UniProtKB-SubCell"/>
</dbReference>